<gene>
    <name evidence="1" type="ORF">ASIM_LOCUS6037</name>
</gene>
<dbReference type="Proteomes" id="UP000267096">
    <property type="component" value="Unassembled WGS sequence"/>
</dbReference>
<organism evidence="3">
    <name type="scientific">Anisakis simplex</name>
    <name type="common">Herring worm</name>
    <dbReference type="NCBI Taxonomy" id="6269"/>
    <lineage>
        <taxon>Eukaryota</taxon>
        <taxon>Metazoa</taxon>
        <taxon>Ecdysozoa</taxon>
        <taxon>Nematoda</taxon>
        <taxon>Chromadorea</taxon>
        <taxon>Rhabditida</taxon>
        <taxon>Spirurina</taxon>
        <taxon>Ascaridomorpha</taxon>
        <taxon>Ascaridoidea</taxon>
        <taxon>Anisakidae</taxon>
        <taxon>Anisakis</taxon>
        <taxon>Anisakis simplex complex</taxon>
    </lineage>
</organism>
<accession>A0A0M3JF58</accession>
<dbReference type="OrthoDB" id="5920448at2759"/>
<keyword evidence="2" id="KW-1185">Reference proteome</keyword>
<evidence type="ECO:0000313" key="2">
    <source>
        <dbReference type="Proteomes" id="UP000267096"/>
    </source>
</evidence>
<evidence type="ECO:0000313" key="3">
    <source>
        <dbReference type="WBParaSite" id="ASIM_0000625801-mRNA-1"/>
    </source>
</evidence>
<sequence length="74" mass="8436">MPEKHISSDFIKTTMNMLTFIMDRYVTNDQNPKRSSLAKKNVLKAMSSYQQLLSERKKALDDGGVKVLEDGDVK</sequence>
<dbReference type="WBParaSite" id="ASIM_0000625801-mRNA-1">
    <property type="protein sequence ID" value="ASIM_0000625801-mRNA-1"/>
    <property type="gene ID" value="ASIM_0000625801"/>
</dbReference>
<proteinExistence type="predicted"/>
<reference evidence="3" key="1">
    <citation type="submission" date="2017-02" db="UniProtKB">
        <authorList>
            <consortium name="WormBaseParasite"/>
        </authorList>
    </citation>
    <scope>IDENTIFICATION</scope>
</reference>
<dbReference type="AlphaFoldDB" id="A0A0M3JF58"/>
<dbReference type="EMBL" id="UYRR01012593">
    <property type="protein sequence ID" value="VDK26429.1"/>
    <property type="molecule type" value="Genomic_DNA"/>
</dbReference>
<protein>
    <submittedName>
        <fullName evidence="1 3">Uncharacterized protein</fullName>
    </submittedName>
</protein>
<reference evidence="1 2" key="2">
    <citation type="submission" date="2018-11" db="EMBL/GenBank/DDBJ databases">
        <authorList>
            <consortium name="Pathogen Informatics"/>
        </authorList>
    </citation>
    <scope>NUCLEOTIDE SEQUENCE [LARGE SCALE GENOMIC DNA]</scope>
</reference>
<name>A0A0M3JF58_ANISI</name>
<evidence type="ECO:0000313" key="1">
    <source>
        <dbReference type="EMBL" id="VDK26429.1"/>
    </source>
</evidence>